<dbReference type="Proteomes" id="UP000595349">
    <property type="component" value="Chromosome"/>
</dbReference>
<comment type="subcellular location">
    <subcellularLocation>
        <location evidence="5">Cytoplasm</location>
    </subcellularLocation>
</comment>
<name>A0A7T6ZA78_9BACI</name>
<evidence type="ECO:0000256" key="5">
    <source>
        <dbReference type="HAMAP-Rule" id="MF_00651"/>
    </source>
</evidence>
<evidence type="ECO:0000256" key="2">
    <source>
        <dbReference type="ARBA" id="ARBA00022517"/>
    </source>
</evidence>
<sequence length="141" mass="15337">MKILGLDVGDKRIGVAISDALGLTAQGLETIAVKGHESTIAKILKVVCEHDVEKIVVGLPKNMNGTLGPRAEKSQQFAASLEKNATIPVQFWDERLTTKAAERTLISADVSRKKRKKVVDKLAAVLILQGYLDHAHATKMR</sequence>
<dbReference type="EC" id="3.1.-.-" evidence="5"/>
<dbReference type="SMART" id="SM00732">
    <property type="entry name" value="YqgFc"/>
    <property type="match status" value="1"/>
</dbReference>
<keyword evidence="2 5" id="KW-0690">Ribosome biogenesis</keyword>
<dbReference type="HAMAP" id="MF_00651">
    <property type="entry name" value="Nuclease_YqgF"/>
    <property type="match status" value="1"/>
</dbReference>
<evidence type="ECO:0000256" key="4">
    <source>
        <dbReference type="ARBA" id="ARBA00022801"/>
    </source>
</evidence>
<proteinExistence type="inferred from homology"/>
<evidence type="ECO:0000256" key="1">
    <source>
        <dbReference type="ARBA" id="ARBA00022490"/>
    </source>
</evidence>
<evidence type="ECO:0000259" key="6">
    <source>
        <dbReference type="SMART" id="SM00732"/>
    </source>
</evidence>
<dbReference type="InterPro" id="IPR037027">
    <property type="entry name" value="YqgF/RNaseH-like_dom_sf"/>
</dbReference>
<reference evidence="7 8" key="1">
    <citation type="submission" date="2020-06" db="EMBL/GenBank/DDBJ databases">
        <title>Genomic analysis of Salicibibacter sp. NKC21-4.</title>
        <authorList>
            <person name="Oh Y.J."/>
        </authorList>
    </citation>
    <scope>NUCLEOTIDE SEQUENCE [LARGE SCALE GENOMIC DNA]</scope>
    <source>
        <strain evidence="7 8">NKC21-4</strain>
    </source>
</reference>
<evidence type="ECO:0000313" key="8">
    <source>
        <dbReference type="Proteomes" id="UP000595349"/>
    </source>
</evidence>
<dbReference type="AlphaFoldDB" id="A0A7T6ZA78"/>
<dbReference type="Gene3D" id="3.30.420.140">
    <property type="entry name" value="YqgF/RNase H-like domain"/>
    <property type="match status" value="1"/>
</dbReference>
<comment type="similarity">
    <text evidence="5">Belongs to the YqgF HJR family.</text>
</comment>
<accession>A0A7T6ZA78</accession>
<dbReference type="GO" id="GO:0000967">
    <property type="term" value="P:rRNA 5'-end processing"/>
    <property type="evidence" value="ECO:0007669"/>
    <property type="project" value="UniProtKB-UniRule"/>
</dbReference>
<evidence type="ECO:0000256" key="3">
    <source>
        <dbReference type="ARBA" id="ARBA00022722"/>
    </source>
</evidence>
<keyword evidence="1 5" id="KW-0963">Cytoplasm</keyword>
<organism evidence="7 8">
    <name type="scientific">Salicibibacter cibi</name>
    <dbReference type="NCBI Taxonomy" id="2743001"/>
    <lineage>
        <taxon>Bacteria</taxon>
        <taxon>Bacillati</taxon>
        <taxon>Bacillota</taxon>
        <taxon>Bacilli</taxon>
        <taxon>Bacillales</taxon>
        <taxon>Bacillaceae</taxon>
        <taxon>Salicibibacter</taxon>
    </lineage>
</organism>
<dbReference type="Pfam" id="PF03652">
    <property type="entry name" value="RuvX"/>
    <property type="match status" value="1"/>
</dbReference>
<dbReference type="RefSeq" id="WP_200089435.1">
    <property type="nucleotide sequence ID" value="NZ_CP054706.1"/>
</dbReference>
<dbReference type="SUPFAM" id="SSF53098">
    <property type="entry name" value="Ribonuclease H-like"/>
    <property type="match status" value="1"/>
</dbReference>
<comment type="function">
    <text evidence="5">Could be a nuclease involved in processing of the 5'-end of pre-16S rRNA.</text>
</comment>
<feature type="domain" description="YqgF/RNase H-like" evidence="6">
    <location>
        <begin position="1"/>
        <end position="101"/>
    </location>
</feature>
<keyword evidence="8" id="KW-1185">Reference proteome</keyword>
<dbReference type="GO" id="GO:0016788">
    <property type="term" value="F:hydrolase activity, acting on ester bonds"/>
    <property type="evidence" value="ECO:0007669"/>
    <property type="project" value="UniProtKB-UniRule"/>
</dbReference>
<dbReference type="InterPro" id="IPR006641">
    <property type="entry name" value="YqgF/RNaseH-like_dom"/>
</dbReference>
<gene>
    <name evidence="7" type="primary">ruvX</name>
    <name evidence="7" type="ORF">HUG20_06670</name>
</gene>
<dbReference type="InterPro" id="IPR005227">
    <property type="entry name" value="YqgF"/>
</dbReference>
<dbReference type="PANTHER" id="PTHR33317">
    <property type="entry name" value="POLYNUCLEOTIDYL TRANSFERASE, RIBONUCLEASE H-LIKE SUPERFAMILY PROTEIN"/>
    <property type="match status" value="1"/>
</dbReference>
<dbReference type="GO" id="GO:0005829">
    <property type="term" value="C:cytosol"/>
    <property type="evidence" value="ECO:0007669"/>
    <property type="project" value="TreeGrafter"/>
</dbReference>
<dbReference type="PANTHER" id="PTHR33317:SF4">
    <property type="entry name" value="POLYNUCLEOTIDYL TRANSFERASE, RIBONUCLEASE H-LIKE SUPERFAMILY PROTEIN"/>
    <property type="match status" value="1"/>
</dbReference>
<evidence type="ECO:0000313" key="7">
    <source>
        <dbReference type="EMBL" id="QQK79587.1"/>
    </source>
</evidence>
<dbReference type="EMBL" id="CP054706">
    <property type="protein sequence ID" value="QQK79587.1"/>
    <property type="molecule type" value="Genomic_DNA"/>
</dbReference>
<keyword evidence="3 5" id="KW-0540">Nuclease</keyword>
<dbReference type="KEGG" id="scib:HUG20_06670"/>
<dbReference type="CDD" id="cd16964">
    <property type="entry name" value="YqgF"/>
    <property type="match status" value="1"/>
</dbReference>
<protein>
    <recommendedName>
        <fullName evidence="5">Putative pre-16S rRNA nuclease</fullName>
        <ecNumber evidence="5">3.1.-.-</ecNumber>
    </recommendedName>
</protein>
<dbReference type="NCBIfam" id="TIGR00250">
    <property type="entry name" value="RNAse_H_YqgF"/>
    <property type="match status" value="1"/>
</dbReference>
<dbReference type="InterPro" id="IPR012337">
    <property type="entry name" value="RNaseH-like_sf"/>
</dbReference>
<keyword evidence="4 5" id="KW-0378">Hydrolase</keyword>
<dbReference type="GO" id="GO:0004518">
    <property type="term" value="F:nuclease activity"/>
    <property type="evidence" value="ECO:0007669"/>
    <property type="project" value="UniProtKB-KW"/>
</dbReference>